<evidence type="ECO:0000313" key="2">
    <source>
        <dbReference type="Proteomes" id="UP000249115"/>
    </source>
</evidence>
<organism evidence="1 2">
    <name type="scientific">Algoriphagus ratkowskyi</name>
    <dbReference type="NCBI Taxonomy" id="57028"/>
    <lineage>
        <taxon>Bacteria</taxon>
        <taxon>Pseudomonadati</taxon>
        <taxon>Bacteroidota</taxon>
        <taxon>Cytophagia</taxon>
        <taxon>Cytophagales</taxon>
        <taxon>Cyclobacteriaceae</taxon>
        <taxon>Algoriphagus</taxon>
    </lineage>
</organism>
<dbReference type="Proteomes" id="UP000249115">
    <property type="component" value="Unassembled WGS sequence"/>
</dbReference>
<evidence type="ECO:0000313" key="1">
    <source>
        <dbReference type="EMBL" id="PZX49030.1"/>
    </source>
</evidence>
<comment type="caution">
    <text evidence="1">The sequence shown here is derived from an EMBL/GenBank/DDBJ whole genome shotgun (WGS) entry which is preliminary data.</text>
</comment>
<sequence>MYLLGWILYSDAIKHEFKEIDKNYSVLKAQSDIKTILSSLESDFEISLPDDVKGRVKSI</sequence>
<proteinExistence type="predicted"/>
<name>A0A2W7QSI7_9BACT</name>
<gene>
    <name evidence="1" type="ORF">LV84_04297</name>
</gene>
<reference evidence="1 2" key="1">
    <citation type="submission" date="2018-06" db="EMBL/GenBank/DDBJ databases">
        <title>Genomic Encyclopedia of Archaeal and Bacterial Type Strains, Phase II (KMG-II): from individual species to whole genera.</title>
        <authorList>
            <person name="Goeker M."/>
        </authorList>
    </citation>
    <scope>NUCLEOTIDE SEQUENCE [LARGE SCALE GENOMIC DNA]</scope>
    <source>
        <strain evidence="1 2">DSM 22686</strain>
    </source>
</reference>
<dbReference type="AlphaFoldDB" id="A0A2W7QSI7"/>
<protein>
    <submittedName>
        <fullName evidence="1">Uncharacterized protein</fullName>
    </submittedName>
</protein>
<dbReference type="EMBL" id="QKZU01000035">
    <property type="protein sequence ID" value="PZX49030.1"/>
    <property type="molecule type" value="Genomic_DNA"/>
</dbReference>
<accession>A0A2W7QSI7</accession>